<evidence type="ECO:0000313" key="3">
    <source>
        <dbReference type="EMBL" id="QEN06937.1"/>
    </source>
</evidence>
<organism evidence="3 4">
    <name type="scientific">Oceanispirochaeta crateris</name>
    <dbReference type="NCBI Taxonomy" id="2518645"/>
    <lineage>
        <taxon>Bacteria</taxon>
        <taxon>Pseudomonadati</taxon>
        <taxon>Spirochaetota</taxon>
        <taxon>Spirochaetia</taxon>
        <taxon>Spirochaetales</taxon>
        <taxon>Spirochaetaceae</taxon>
        <taxon>Oceanispirochaeta</taxon>
    </lineage>
</organism>
<dbReference type="Pfam" id="PF01464">
    <property type="entry name" value="SLT"/>
    <property type="match status" value="1"/>
</dbReference>
<sequence>MGMGWYLFRRQTLAAALLCFTSFPLFAREGTGLPTRSDHRPPVPAYSNFNQNDQHISSKTWTGSLPDHPKIDEYLQYFSQGDGLEYLQRCLNRAEPFIPFIASVLEEKNMPPELLYLPVIESAFRVDALSRSGAAGLWQFMMNSIDPYDITVDAWQDDRRDFWKSTEAALDKLQYNYNVTGDWNLALAAYNCGLNKVRRTIASSGINDYWELIDRGLLPRETSNYIPKLAAVVLLSNSKGAHNLPLLWQSNMKWERIDLDKSVDIRRIATKAGIDESLLLQAHGELNYLVTPPASSGYKLKVPVRYGSKIQAILEEESDLLEFKRYSIQSGDTLSELAEWYRIPVNMIYDFNPGVSSRNLRIGQVLLIPLVHNDIPDRAGIVDSSVTEQWSGRYTVITGDSLWGISRRFNTSPEELALGNKMPLNAVIMPGMVLNVPELNE</sequence>
<dbReference type="Pfam" id="PF01476">
    <property type="entry name" value="LysM"/>
    <property type="match status" value="2"/>
</dbReference>
<dbReference type="PANTHER" id="PTHR33734">
    <property type="entry name" value="LYSM DOMAIN-CONTAINING GPI-ANCHORED PROTEIN 2"/>
    <property type="match status" value="1"/>
</dbReference>
<dbReference type="SUPFAM" id="SSF54106">
    <property type="entry name" value="LysM domain"/>
    <property type="match status" value="2"/>
</dbReference>
<dbReference type="PANTHER" id="PTHR33734:SF22">
    <property type="entry name" value="MEMBRANE-BOUND LYTIC MUREIN TRANSGLYCOSYLASE D"/>
    <property type="match status" value="1"/>
</dbReference>
<dbReference type="InterPro" id="IPR036779">
    <property type="entry name" value="LysM_dom_sf"/>
</dbReference>
<evidence type="ECO:0000259" key="2">
    <source>
        <dbReference type="PROSITE" id="PS51782"/>
    </source>
</evidence>
<dbReference type="Proteomes" id="UP000324209">
    <property type="component" value="Chromosome"/>
</dbReference>
<dbReference type="SUPFAM" id="SSF53955">
    <property type="entry name" value="Lysozyme-like"/>
    <property type="match status" value="1"/>
</dbReference>
<dbReference type="InterPro" id="IPR018392">
    <property type="entry name" value="LysM"/>
</dbReference>
<dbReference type="PROSITE" id="PS51782">
    <property type="entry name" value="LYSM"/>
    <property type="match status" value="2"/>
</dbReference>
<feature type="domain" description="LysM" evidence="2">
    <location>
        <begin position="392"/>
        <end position="436"/>
    </location>
</feature>
<keyword evidence="1" id="KW-0732">Signal</keyword>
<name>A0A5C1QHF5_9SPIO</name>
<keyword evidence="4" id="KW-1185">Reference proteome</keyword>
<dbReference type="EMBL" id="CP036150">
    <property type="protein sequence ID" value="QEN06937.1"/>
    <property type="molecule type" value="Genomic_DNA"/>
</dbReference>
<dbReference type="InterPro" id="IPR023346">
    <property type="entry name" value="Lysozyme-like_dom_sf"/>
</dbReference>
<dbReference type="CDD" id="cd00118">
    <property type="entry name" value="LysM"/>
    <property type="match status" value="2"/>
</dbReference>
<protein>
    <submittedName>
        <fullName evidence="3">LysM peptidoglycan-binding domain-containing protein</fullName>
    </submittedName>
</protein>
<feature type="domain" description="LysM" evidence="2">
    <location>
        <begin position="324"/>
        <end position="368"/>
    </location>
</feature>
<dbReference type="SMART" id="SM00257">
    <property type="entry name" value="LysM"/>
    <property type="match status" value="2"/>
</dbReference>
<dbReference type="CDD" id="cd16894">
    <property type="entry name" value="MltD-like"/>
    <property type="match status" value="1"/>
</dbReference>
<dbReference type="Gene3D" id="3.10.350.10">
    <property type="entry name" value="LysM domain"/>
    <property type="match status" value="2"/>
</dbReference>
<accession>A0A5C1QHF5</accession>
<dbReference type="InterPro" id="IPR008258">
    <property type="entry name" value="Transglycosylase_SLT_dom_1"/>
</dbReference>
<feature type="signal peptide" evidence="1">
    <location>
        <begin position="1"/>
        <end position="27"/>
    </location>
</feature>
<gene>
    <name evidence="3" type="ORF">EXM22_02620</name>
</gene>
<proteinExistence type="predicted"/>
<dbReference type="OrthoDB" id="9815002at2"/>
<reference evidence="3 4" key="1">
    <citation type="submission" date="2019-02" db="EMBL/GenBank/DDBJ databases">
        <title>Complete Genome Sequence and Methylome Analysis of free living Spirochaetas.</title>
        <authorList>
            <person name="Fomenkov A."/>
            <person name="Dubinina G."/>
            <person name="Leshcheva N."/>
            <person name="Mikheeva N."/>
            <person name="Grabovich M."/>
            <person name="Vincze T."/>
            <person name="Roberts R.J."/>
        </authorList>
    </citation>
    <scope>NUCLEOTIDE SEQUENCE [LARGE SCALE GENOMIC DNA]</scope>
    <source>
        <strain evidence="3 4">K2</strain>
    </source>
</reference>
<evidence type="ECO:0000313" key="4">
    <source>
        <dbReference type="Proteomes" id="UP000324209"/>
    </source>
</evidence>
<evidence type="ECO:0000256" key="1">
    <source>
        <dbReference type="SAM" id="SignalP"/>
    </source>
</evidence>
<dbReference type="AlphaFoldDB" id="A0A5C1QHF5"/>
<dbReference type="Gene3D" id="1.10.530.10">
    <property type="match status" value="1"/>
</dbReference>
<dbReference type="KEGG" id="ock:EXM22_02620"/>
<feature type="chain" id="PRO_5022985743" evidence="1">
    <location>
        <begin position="28"/>
        <end position="441"/>
    </location>
</feature>